<accession>A0A0L6V835</accession>
<dbReference type="Proteomes" id="UP000037035">
    <property type="component" value="Unassembled WGS sequence"/>
</dbReference>
<dbReference type="Gene3D" id="1.10.1540.10">
    <property type="entry name" value="BEACH domain"/>
    <property type="match status" value="1"/>
</dbReference>
<gene>
    <name evidence="2" type="ORF">VP01_22g3</name>
</gene>
<proteinExistence type="predicted"/>
<comment type="caution">
    <text evidence="2">The sequence shown here is derived from an EMBL/GenBank/DDBJ whole genome shotgun (WGS) entry which is preliminary data.</text>
</comment>
<sequence length="228" mass="25564">MLLPSSRVKWGLQTFFTAIMLKNTLRGAPERERQTFKPITSAGLQIQTFPSSCNQPYRIQNPITPEPTFCSLEVIITVFFNSGVLAELEEHQDESLQMNKVLNNAMLISLLNSNNLKEICISAEAHGNPGIFVELHCEALEFDIPIANIHHWIDLSNHALDAINIFQDILYKGTVSFGLFSHWIQISIELGRDFICIVDEGERRSVLGAMCFPEPAKLPPSISILGSR</sequence>
<keyword evidence="3" id="KW-1185">Reference proteome</keyword>
<dbReference type="InterPro" id="IPR036372">
    <property type="entry name" value="BEACH_dom_sf"/>
</dbReference>
<organism evidence="2 3">
    <name type="scientific">Puccinia sorghi</name>
    <dbReference type="NCBI Taxonomy" id="27349"/>
    <lineage>
        <taxon>Eukaryota</taxon>
        <taxon>Fungi</taxon>
        <taxon>Dikarya</taxon>
        <taxon>Basidiomycota</taxon>
        <taxon>Pucciniomycotina</taxon>
        <taxon>Pucciniomycetes</taxon>
        <taxon>Pucciniales</taxon>
        <taxon>Pucciniaceae</taxon>
        <taxon>Puccinia</taxon>
    </lineage>
</organism>
<protein>
    <recommendedName>
        <fullName evidence="1">BEACH domain-containing protein</fullName>
    </recommendedName>
</protein>
<dbReference type="SUPFAM" id="SSF81837">
    <property type="entry name" value="BEACH domain"/>
    <property type="match status" value="1"/>
</dbReference>
<evidence type="ECO:0000313" key="2">
    <source>
        <dbReference type="EMBL" id="KNZ56864.1"/>
    </source>
</evidence>
<evidence type="ECO:0000313" key="3">
    <source>
        <dbReference type="Proteomes" id="UP000037035"/>
    </source>
</evidence>
<dbReference type="VEuPathDB" id="FungiDB:VP01_22g3"/>
<dbReference type="AlphaFoldDB" id="A0A0L6V835"/>
<dbReference type="EMBL" id="LAVV01007170">
    <property type="protein sequence ID" value="KNZ56864.1"/>
    <property type="molecule type" value="Genomic_DNA"/>
</dbReference>
<dbReference type="STRING" id="27349.A0A0L6V835"/>
<feature type="domain" description="BEACH" evidence="1">
    <location>
        <begin position="86"/>
        <end position="176"/>
    </location>
</feature>
<dbReference type="InterPro" id="IPR000409">
    <property type="entry name" value="BEACH_dom"/>
</dbReference>
<reference evidence="2 3" key="1">
    <citation type="submission" date="2015-08" db="EMBL/GenBank/DDBJ databases">
        <title>Next Generation Sequencing and Analysis of the Genome of Puccinia sorghi L Schw, the Causal Agent of Maize Common Rust.</title>
        <authorList>
            <person name="Rochi L."/>
            <person name="Burguener G."/>
            <person name="Darino M."/>
            <person name="Turjanski A."/>
            <person name="Kreff E."/>
            <person name="Dieguez M.J."/>
            <person name="Sacco F."/>
        </authorList>
    </citation>
    <scope>NUCLEOTIDE SEQUENCE [LARGE SCALE GENOMIC DNA]</scope>
    <source>
        <strain evidence="2 3">RO10H11247</strain>
    </source>
</reference>
<name>A0A0L6V835_9BASI</name>
<dbReference type="Pfam" id="PF02138">
    <property type="entry name" value="Beach"/>
    <property type="match status" value="1"/>
</dbReference>
<evidence type="ECO:0000259" key="1">
    <source>
        <dbReference type="Pfam" id="PF02138"/>
    </source>
</evidence>